<evidence type="ECO:0000256" key="1">
    <source>
        <dbReference type="SAM" id="Coils"/>
    </source>
</evidence>
<evidence type="ECO:0000313" key="2">
    <source>
        <dbReference type="EMBL" id="MFD2185942.1"/>
    </source>
</evidence>
<evidence type="ECO:0008006" key="4">
    <source>
        <dbReference type="Google" id="ProtNLM"/>
    </source>
</evidence>
<organism evidence="2 3">
    <name type="scientific">Aquimarina celericrescens</name>
    <dbReference type="NCBI Taxonomy" id="1964542"/>
    <lineage>
        <taxon>Bacteria</taxon>
        <taxon>Pseudomonadati</taxon>
        <taxon>Bacteroidota</taxon>
        <taxon>Flavobacteriia</taxon>
        <taxon>Flavobacteriales</taxon>
        <taxon>Flavobacteriaceae</taxon>
        <taxon>Aquimarina</taxon>
    </lineage>
</organism>
<proteinExistence type="predicted"/>
<name>A0ABW5AVH0_9FLAO</name>
<gene>
    <name evidence="2" type="ORF">ACFSJT_04000</name>
</gene>
<keyword evidence="1" id="KW-0175">Coiled coil</keyword>
<keyword evidence="3" id="KW-1185">Reference proteome</keyword>
<reference evidence="3" key="1">
    <citation type="journal article" date="2019" name="Int. J. Syst. Evol. Microbiol.">
        <title>The Global Catalogue of Microorganisms (GCM) 10K type strain sequencing project: providing services to taxonomists for standard genome sequencing and annotation.</title>
        <authorList>
            <consortium name="The Broad Institute Genomics Platform"/>
            <consortium name="The Broad Institute Genome Sequencing Center for Infectious Disease"/>
            <person name="Wu L."/>
            <person name="Ma J."/>
        </authorList>
    </citation>
    <scope>NUCLEOTIDE SEQUENCE [LARGE SCALE GENOMIC DNA]</scope>
    <source>
        <strain evidence="3">DT92</strain>
    </source>
</reference>
<dbReference type="Proteomes" id="UP001597344">
    <property type="component" value="Unassembled WGS sequence"/>
</dbReference>
<sequence>MKNTLSILIIAFGFSHIIVGQNYFSFNGSADVLFRYEPRGLGGRALVHGMDNKLIINYNSDFSGGTEVNGSLKIGNSENYFEYNGSADVRLQYKSRGSGGRALVHDSNNRLSINHGGDFTGGTFIGGHKIVFPNANIGIGTSNPDSKLTVKGKIHAEEVKIDLSVPAPDYVFKKEYDLPTLEKVQQYIQEKGHLPNIPSAKIMETEGVELGEMNMKLLEKIEELTLYIIEQEKEIEKFKTYKNKIEELERKLDLLLKNK</sequence>
<dbReference type="RefSeq" id="WP_378318930.1">
    <property type="nucleotide sequence ID" value="NZ_JBHUHY010000003.1"/>
</dbReference>
<comment type="caution">
    <text evidence="2">The sequence shown here is derived from an EMBL/GenBank/DDBJ whole genome shotgun (WGS) entry which is preliminary data.</text>
</comment>
<protein>
    <recommendedName>
        <fullName evidence="4">BZIP transcription factor</fullName>
    </recommendedName>
</protein>
<feature type="coiled-coil region" evidence="1">
    <location>
        <begin position="214"/>
        <end position="258"/>
    </location>
</feature>
<dbReference type="EMBL" id="JBHUHY010000003">
    <property type="protein sequence ID" value="MFD2185942.1"/>
    <property type="molecule type" value="Genomic_DNA"/>
</dbReference>
<accession>A0ABW5AVH0</accession>
<evidence type="ECO:0000313" key="3">
    <source>
        <dbReference type="Proteomes" id="UP001597344"/>
    </source>
</evidence>